<dbReference type="InterPro" id="IPR004046">
    <property type="entry name" value="GST_C"/>
</dbReference>
<keyword evidence="2" id="KW-0808">Transferase</keyword>
<protein>
    <recommendedName>
        <fullName evidence="1">glutathione transferase</fullName>
        <ecNumber evidence="1">2.5.1.18</ecNumber>
    </recommendedName>
</protein>
<comment type="similarity">
    <text evidence="4">Belongs to the GST superfamily.</text>
</comment>
<evidence type="ECO:0000256" key="4">
    <source>
        <dbReference type="RuleBase" id="RU003494"/>
    </source>
</evidence>
<evidence type="ECO:0000259" key="6">
    <source>
        <dbReference type="PROSITE" id="PS50405"/>
    </source>
</evidence>
<dbReference type="EC" id="2.5.1.18" evidence="1"/>
<dbReference type="InterPro" id="IPR040079">
    <property type="entry name" value="Glutathione_S-Trfase"/>
</dbReference>
<dbReference type="SUPFAM" id="SSF52833">
    <property type="entry name" value="Thioredoxin-like"/>
    <property type="match status" value="1"/>
</dbReference>
<dbReference type="Pfam" id="PF00043">
    <property type="entry name" value="GST_C"/>
    <property type="match status" value="1"/>
</dbReference>
<name>A0AAD7C920_9AGAR</name>
<dbReference type="PROSITE" id="PS50405">
    <property type="entry name" value="GST_CTER"/>
    <property type="match status" value="1"/>
</dbReference>
<dbReference type="GO" id="GO:0006749">
    <property type="term" value="P:glutathione metabolic process"/>
    <property type="evidence" value="ECO:0007669"/>
    <property type="project" value="TreeGrafter"/>
</dbReference>
<evidence type="ECO:0000259" key="5">
    <source>
        <dbReference type="PROSITE" id="PS50404"/>
    </source>
</evidence>
<proteinExistence type="inferred from homology"/>
<dbReference type="GO" id="GO:0043295">
    <property type="term" value="F:glutathione binding"/>
    <property type="evidence" value="ECO:0007669"/>
    <property type="project" value="TreeGrafter"/>
</dbReference>
<feature type="domain" description="GST N-terminal" evidence="5">
    <location>
        <begin position="2"/>
        <end position="81"/>
    </location>
</feature>
<evidence type="ECO:0000256" key="2">
    <source>
        <dbReference type="ARBA" id="ARBA00022679"/>
    </source>
</evidence>
<dbReference type="GO" id="GO:0005737">
    <property type="term" value="C:cytoplasm"/>
    <property type="evidence" value="ECO:0007669"/>
    <property type="project" value="TreeGrafter"/>
</dbReference>
<dbReference type="AlphaFoldDB" id="A0AAD7C920"/>
<dbReference type="SUPFAM" id="SSF47616">
    <property type="entry name" value="GST C-terminal domain-like"/>
    <property type="match status" value="1"/>
</dbReference>
<dbReference type="InterPro" id="IPR036282">
    <property type="entry name" value="Glutathione-S-Trfase_C_sf"/>
</dbReference>
<dbReference type="InterPro" id="IPR036249">
    <property type="entry name" value="Thioredoxin-like_sf"/>
</dbReference>
<gene>
    <name evidence="7" type="ORF">FB45DRAFT_786230</name>
</gene>
<dbReference type="CDD" id="cd03053">
    <property type="entry name" value="GST_N_Phi"/>
    <property type="match status" value="1"/>
</dbReference>
<dbReference type="Gene3D" id="3.40.30.10">
    <property type="entry name" value="Glutaredoxin"/>
    <property type="match status" value="1"/>
</dbReference>
<feature type="domain" description="GST C-terminal" evidence="6">
    <location>
        <begin position="87"/>
        <end position="214"/>
    </location>
</feature>
<dbReference type="InterPro" id="IPR010987">
    <property type="entry name" value="Glutathione-S-Trfase_C-like"/>
</dbReference>
<dbReference type="SFLD" id="SFLDG00358">
    <property type="entry name" value="Main_(cytGST)"/>
    <property type="match status" value="1"/>
</dbReference>
<reference evidence="7" key="1">
    <citation type="submission" date="2023-03" db="EMBL/GenBank/DDBJ databases">
        <title>Massive genome expansion in bonnet fungi (Mycena s.s.) driven by repeated elements and novel gene families across ecological guilds.</title>
        <authorList>
            <consortium name="Lawrence Berkeley National Laboratory"/>
            <person name="Harder C.B."/>
            <person name="Miyauchi S."/>
            <person name="Viragh M."/>
            <person name="Kuo A."/>
            <person name="Thoen E."/>
            <person name="Andreopoulos B."/>
            <person name="Lu D."/>
            <person name="Skrede I."/>
            <person name="Drula E."/>
            <person name="Henrissat B."/>
            <person name="Morin E."/>
            <person name="Kohler A."/>
            <person name="Barry K."/>
            <person name="LaButti K."/>
            <person name="Morin E."/>
            <person name="Salamov A."/>
            <person name="Lipzen A."/>
            <person name="Mereny Z."/>
            <person name="Hegedus B."/>
            <person name="Baldrian P."/>
            <person name="Stursova M."/>
            <person name="Weitz H."/>
            <person name="Taylor A."/>
            <person name="Grigoriev I.V."/>
            <person name="Nagy L.G."/>
            <person name="Martin F."/>
            <person name="Kauserud H."/>
        </authorList>
    </citation>
    <scope>NUCLEOTIDE SEQUENCE</scope>
    <source>
        <strain evidence="7">9284</strain>
    </source>
</reference>
<comment type="caution">
    <text evidence="7">The sequence shown here is derived from an EMBL/GenBank/DDBJ whole genome shotgun (WGS) entry which is preliminary data.</text>
</comment>
<sequence>MAVLKLYGQSQATCTRRVATVLHELKVPFELVPVDLASIKTPAYLEHQPFGQIPYIDDNGFELYETRAICRYIAATYGPTSGLIPTEPKAHARFEQAASVELNNFEPYASKAGLELFKAKVYNMTVDKTVLDTNLAILDKKLEAYDAILGKQRYLAGETLTLADLFHLPYAPLATSGENDIMNKWPNVSRWYNELIARPSWLAYNGADKVKTTLMY</sequence>
<dbReference type="PANTHER" id="PTHR43900">
    <property type="entry name" value="GLUTATHIONE S-TRANSFERASE RHO"/>
    <property type="match status" value="1"/>
</dbReference>
<evidence type="ECO:0000256" key="3">
    <source>
        <dbReference type="ARBA" id="ARBA00047960"/>
    </source>
</evidence>
<comment type="catalytic activity">
    <reaction evidence="3">
        <text>RX + glutathione = an S-substituted glutathione + a halide anion + H(+)</text>
        <dbReference type="Rhea" id="RHEA:16437"/>
        <dbReference type="ChEBI" id="CHEBI:15378"/>
        <dbReference type="ChEBI" id="CHEBI:16042"/>
        <dbReference type="ChEBI" id="CHEBI:17792"/>
        <dbReference type="ChEBI" id="CHEBI:57925"/>
        <dbReference type="ChEBI" id="CHEBI:90779"/>
        <dbReference type="EC" id="2.5.1.18"/>
    </reaction>
</comment>
<evidence type="ECO:0000256" key="1">
    <source>
        <dbReference type="ARBA" id="ARBA00012452"/>
    </source>
</evidence>
<accession>A0AAD7C920</accession>
<organism evidence="7 8">
    <name type="scientific">Roridomyces roridus</name>
    <dbReference type="NCBI Taxonomy" id="1738132"/>
    <lineage>
        <taxon>Eukaryota</taxon>
        <taxon>Fungi</taxon>
        <taxon>Dikarya</taxon>
        <taxon>Basidiomycota</taxon>
        <taxon>Agaricomycotina</taxon>
        <taxon>Agaricomycetes</taxon>
        <taxon>Agaricomycetidae</taxon>
        <taxon>Agaricales</taxon>
        <taxon>Marasmiineae</taxon>
        <taxon>Mycenaceae</taxon>
        <taxon>Roridomyces</taxon>
    </lineage>
</organism>
<dbReference type="Proteomes" id="UP001221142">
    <property type="component" value="Unassembled WGS sequence"/>
</dbReference>
<dbReference type="EMBL" id="JARKIF010000004">
    <property type="protein sequence ID" value="KAJ7642090.1"/>
    <property type="molecule type" value="Genomic_DNA"/>
</dbReference>
<dbReference type="SFLD" id="SFLDS00019">
    <property type="entry name" value="Glutathione_Transferase_(cytos"/>
    <property type="match status" value="1"/>
</dbReference>
<dbReference type="Pfam" id="PF02798">
    <property type="entry name" value="GST_N"/>
    <property type="match status" value="1"/>
</dbReference>
<dbReference type="GO" id="GO:0004364">
    <property type="term" value="F:glutathione transferase activity"/>
    <property type="evidence" value="ECO:0007669"/>
    <property type="project" value="UniProtKB-EC"/>
</dbReference>
<dbReference type="PROSITE" id="PS50404">
    <property type="entry name" value="GST_NTER"/>
    <property type="match status" value="1"/>
</dbReference>
<dbReference type="Gene3D" id="1.20.1050.10">
    <property type="match status" value="1"/>
</dbReference>
<evidence type="ECO:0000313" key="8">
    <source>
        <dbReference type="Proteomes" id="UP001221142"/>
    </source>
</evidence>
<dbReference type="PANTHER" id="PTHR43900:SF3">
    <property type="entry name" value="GLUTATHIONE S-TRANSFERASE RHO"/>
    <property type="match status" value="1"/>
</dbReference>
<keyword evidence="8" id="KW-1185">Reference proteome</keyword>
<evidence type="ECO:0000313" key="7">
    <source>
        <dbReference type="EMBL" id="KAJ7642090.1"/>
    </source>
</evidence>
<dbReference type="InterPro" id="IPR004045">
    <property type="entry name" value="Glutathione_S-Trfase_N"/>
</dbReference>
<dbReference type="FunFam" id="3.40.30.10:FF:000016">
    <property type="entry name" value="Glutathione S-transferase F2"/>
    <property type="match status" value="1"/>
</dbReference>